<accession>A0A426X9J7</accession>
<dbReference type="AlphaFoldDB" id="A0A426X9J7"/>
<proteinExistence type="predicted"/>
<sequence>MFRLRDNFDEMRRSLEAKENALEALHQSIFEKEQVLHAIFLMPKSFPWLNFLQMLEQVRGLLQASEEKRQASIAELSTKLQM</sequence>
<reference evidence="1 2" key="1">
    <citation type="journal article" date="2014" name="Agronomy (Basel)">
        <title>A Draft Genome Sequence for Ensete ventricosum, the Drought-Tolerant Tree Against Hunger.</title>
        <authorList>
            <person name="Harrison J."/>
            <person name="Moore K.A."/>
            <person name="Paszkiewicz K."/>
            <person name="Jones T."/>
            <person name="Grant M."/>
            <person name="Ambacheew D."/>
            <person name="Muzemil S."/>
            <person name="Studholme D.J."/>
        </authorList>
    </citation>
    <scope>NUCLEOTIDE SEQUENCE [LARGE SCALE GENOMIC DNA]</scope>
</reference>
<dbReference type="EMBL" id="AMZH03023983">
    <property type="protein sequence ID" value="RRT36156.1"/>
    <property type="molecule type" value="Genomic_DNA"/>
</dbReference>
<dbReference type="Proteomes" id="UP000287651">
    <property type="component" value="Unassembled WGS sequence"/>
</dbReference>
<protein>
    <submittedName>
        <fullName evidence="1">Uncharacterized protein</fullName>
    </submittedName>
</protein>
<name>A0A426X9J7_ENSVE</name>
<evidence type="ECO:0000313" key="2">
    <source>
        <dbReference type="Proteomes" id="UP000287651"/>
    </source>
</evidence>
<comment type="caution">
    <text evidence="1">The sequence shown here is derived from an EMBL/GenBank/DDBJ whole genome shotgun (WGS) entry which is preliminary data.</text>
</comment>
<gene>
    <name evidence="1" type="ORF">B296_00050402</name>
</gene>
<organism evidence="1 2">
    <name type="scientific">Ensete ventricosum</name>
    <name type="common">Abyssinian banana</name>
    <name type="synonym">Musa ensete</name>
    <dbReference type="NCBI Taxonomy" id="4639"/>
    <lineage>
        <taxon>Eukaryota</taxon>
        <taxon>Viridiplantae</taxon>
        <taxon>Streptophyta</taxon>
        <taxon>Embryophyta</taxon>
        <taxon>Tracheophyta</taxon>
        <taxon>Spermatophyta</taxon>
        <taxon>Magnoliopsida</taxon>
        <taxon>Liliopsida</taxon>
        <taxon>Zingiberales</taxon>
        <taxon>Musaceae</taxon>
        <taxon>Ensete</taxon>
    </lineage>
</organism>
<evidence type="ECO:0000313" key="1">
    <source>
        <dbReference type="EMBL" id="RRT36156.1"/>
    </source>
</evidence>
<feature type="non-terminal residue" evidence="1">
    <location>
        <position position="82"/>
    </location>
</feature>